<dbReference type="STRING" id="658196.A0A397TEI0"/>
<dbReference type="OrthoDB" id="2403414at2759"/>
<feature type="transmembrane region" description="Helical" evidence="1">
    <location>
        <begin position="224"/>
        <end position="248"/>
    </location>
</feature>
<keyword evidence="1" id="KW-0812">Transmembrane</keyword>
<proteinExistence type="predicted"/>
<feature type="transmembrane region" description="Helical" evidence="1">
    <location>
        <begin position="129"/>
        <end position="147"/>
    </location>
</feature>
<dbReference type="EMBL" id="QKYT01000056">
    <property type="protein sequence ID" value="RIA95739.1"/>
    <property type="molecule type" value="Genomic_DNA"/>
</dbReference>
<reference evidence="2 3" key="1">
    <citation type="submission" date="2018-06" db="EMBL/GenBank/DDBJ databases">
        <title>Comparative genomics reveals the genomic features of Rhizophagus irregularis, R. cerebriforme, R. diaphanum and Gigaspora rosea, and their symbiotic lifestyle signature.</title>
        <authorList>
            <person name="Morin E."/>
            <person name="San Clemente H."/>
            <person name="Chen E.C.H."/>
            <person name="De La Providencia I."/>
            <person name="Hainaut M."/>
            <person name="Kuo A."/>
            <person name="Kohler A."/>
            <person name="Murat C."/>
            <person name="Tang N."/>
            <person name="Roy S."/>
            <person name="Loubradou J."/>
            <person name="Henrissat B."/>
            <person name="Grigoriev I.V."/>
            <person name="Corradi N."/>
            <person name="Roux C."/>
            <person name="Martin F.M."/>
        </authorList>
    </citation>
    <scope>NUCLEOTIDE SEQUENCE [LARGE SCALE GENOMIC DNA]</scope>
    <source>
        <strain evidence="2 3">DAOM 227022</strain>
    </source>
</reference>
<accession>A0A397TEI0</accession>
<feature type="transmembrane region" description="Helical" evidence="1">
    <location>
        <begin position="187"/>
        <end position="212"/>
    </location>
</feature>
<comment type="caution">
    <text evidence="2">The sequence shown here is derived from an EMBL/GenBank/DDBJ whole genome shotgun (WGS) entry which is preliminary data.</text>
</comment>
<organism evidence="2 3">
    <name type="scientific">Glomus cerebriforme</name>
    <dbReference type="NCBI Taxonomy" id="658196"/>
    <lineage>
        <taxon>Eukaryota</taxon>
        <taxon>Fungi</taxon>
        <taxon>Fungi incertae sedis</taxon>
        <taxon>Mucoromycota</taxon>
        <taxon>Glomeromycotina</taxon>
        <taxon>Glomeromycetes</taxon>
        <taxon>Glomerales</taxon>
        <taxon>Glomeraceae</taxon>
        <taxon>Glomus</taxon>
    </lineage>
</organism>
<feature type="transmembrane region" description="Helical" evidence="1">
    <location>
        <begin position="159"/>
        <end position="178"/>
    </location>
</feature>
<evidence type="ECO:0000313" key="3">
    <source>
        <dbReference type="Proteomes" id="UP000265703"/>
    </source>
</evidence>
<evidence type="ECO:0000256" key="1">
    <source>
        <dbReference type="SAM" id="Phobius"/>
    </source>
</evidence>
<feature type="transmembrane region" description="Helical" evidence="1">
    <location>
        <begin position="269"/>
        <end position="292"/>
    </location>
</feature>
<dbReference type="AlphaFoldDB" id="A0A397TEI0"/>
<keyword evidence="3" id="KW-1185">Reference proteome</keyword>
<protein>
    <submittedName>
        <fullName evidence="2">Uncharacterized protein</fullName>
    </submittedName>
</protein>
<dbReference type="Proteomes" id="UP000265703">
    <property type="component" value="Unassembled WGS sequence"/>
</dbReference>
<sequence length="348" mass="39800">MSLDSFSGSIRLIPEGTEVYKLNPTEFIKQLRSNISSILPVDPERLESNGPYQIDTSVSPEQLIIPLQIKSTNDRYQRNAINLQKDLHIMIQNKGFTQLSMYQYTSLLDQTYGYQENVDIKHILQENKGLIIAMIIVSLILVLIFLLAKKRNNRGNNIIIFRIVLSIVAFILDGLFVYKHGADVKPLFIPSLTIFVLSTCFNLLSASMILIFETFQNDEFINWFKSHATISSIFTLLAATNIEILNILSSRFAGMNLFTAKFSKKAQTLIFWLGIITFIMKDVPQFIIQIIYKSEITITYNIIPLLTLITSSLTITFNIIGKLYNSIIQWQEHRLVIANDFNKDNKQG</sequence>
<keyword evidence="1" id="KW-0472">Membrane</keyword>
<keyword evidence="1" id="KW-1133">Transmembrane helix</keyword>
<evidence type="ECO:0000313" key="2">
    <source>
        <dbReference type="EMBL" id="RIA95739.1"/>
    </source>
</evidence>
<feature type="transmembrane region" description="Helical" evidence="1">
    <location>
        <begin position="298"/>
        <end position="320"/>
    </location>
</feature>
<name>A0A397TEI0_9GLOM</name>
<gene>
    <name evidence="2" type="ORF">C1645_457626</name>
</gene>